<evidence type="ECO:0000313" key="6">
    <source>
        <dbReference type="Proteomes" id="UP001326715"/>
    </source>
</evidence>
<dbReference type="Gene3D" id="1.25.40.10">
    <property type="entry name" value="Tetratricopeptide repeat domain"/>
    <property type="match status" value="1"/>
</dbReference>
<reference evidence="3 5" key="1">
    <citation type="submission" date="2016-11" db="EMBL/GenBank/DDBJ databases">
        <authorList>
            <person name="Jaros S."/>
            <person name="Januszkiewicz K."/>
            <person name="Wedrychowicz H."/>
        </authorList>
    </citation>
    <scope>NUCLEOTIDE SEQUENCE [LARGE SCALE GENOMIC DNA]</scope>
    <source>
        <strain evidence="3 5">DSM 784</strain>
    </source>
</reference>
<dbReference type="InterPro" id="IPR013766">
    <property type="entry name" value="Thioredoxin_domain"/>
</dbReference>
<sequence>MKKITTLCVIAAMCCASVKAQRIDSLYKAYDKLAASKDEKDQAYLHAELYKHLQSKKEEDWQLAANTFYRLNKKELVDSIQRAEKKKFPAGSAVRQDFITTIYDEKDPAKKEALYYQLIKRFPPAKFGPDRIAYDYVRNAIGVAYANVDSVAKAVKFANMVETSAWKGEGWAGIGNTLARKGHYKEAEALLKKAVDTSYSFKIAKVQDNAAKFAAVGYRSYNTILSKMLYTDKNYEEALKYADNAYKVYQEAGEVNGSNMDTYSKILIAMGRDKEAFEKIDEAVKAGQATNDMKTELKSLYAKVKGSEGYDAYIQEVNRQLVAKITKELTKQMVNTPAPDFTLTDLNGKNVTLSELKGKIVVLDFWATWCGPCKASFPVMKQAVQRYEKDNDVQFLFIHTWERDDKAVADTKKFIADNDYPFEVLMDLNEHKAATAYKVNSIPAKFVIDKAGNVRFKFSGFSGGADAALEEISAMISLIRG</sequence>
<dbReference type="PROSITE" id="PS00194">
    <property type="entry name" value="THIOREDOXIN_1"/>
    <property type="match status" value="1"/>
</dbReference>
<dbReference type="CDD" id="cd02966">
    <property type="entry name" value="TlpA_like_family"/>
    <property type="match status" value="1"/>
</dbReference>
<dbReference type="Pfam" id="PF00578">
    <property type="entry name" value="AhpC-TSA"/>
    <property type="match status" value="1"/>
</dbReference>
<accession>A0A1K1S528</accession>
<evidence type="ECO:0000313" key="3">
    <source>
        <dbReference type="EMBL" id="SFW79180.1"/>
    </source>
</evidence>
<dbReference type="Proteomes" id="UP001326715">
    <property type="component" value="Chromosome"/>
</dbReference>
<dbReference type="GO" id="GO:0016491">
    <property type="term" value="F:oxidoreductase activity"/>
    <property type="evidence" value="ECO:0007669"/>
    <property type="project" value="InterPro"/>
</dbReference>
<proteinExistence type="predicted"/>
<dbReference type="InterPro" id="IPR017937">
    <property type="entry name" value="Thioredoxin_CS"/>
</dbReference>
<evidence type="ECO:0000313" key="5">
    <source>
        <dbReference type="Proteomes" id="UP000183788"/>
    </source>
</evidence>
<dbReference type="EMBL" id="FPIZ01000017">
    <property type="protein sequence ID" value="SFW79180.1"/>
    <property type="molecule type" value="Genomic_DNA"/>
</dbReference>
<organism evidence="3 5">
    <name type="scientific">Chitinophaga sancti</name>
    <dbReference type="NCBI Taxonomy" id="1004"/>
    <lineage>
        <taxon>Bacteria</taxon>
        <taxon>Pseudomonadati</taxon>
        <taxon>Bacteroidota</taxon>
        <taxon>Chitinophagia</taxon>
        <taxon>Chitinophagales</taxon>
        <taxon>Chitinophagaceae</taxon>
        <taxon>Chitinophaga</taxon>
    </lineage>
</organism>
<dbReference type="STRING" id="1004.SAMN05661012_04735"/>
<evidence type="ECO:0000259" key="2">
    <source>
        <dbReference type="PROSITE" id="PS51352"/>
    </source>
</evidence>
<dbReference type="EMBL" id="CP140154">
    <property type="protein sequence ID" value="WQG90646.1"/>
    <property type="molecule type" value="Genomic_DNA"/>
</dbReference>
<dbReference type="GO" id="GO:0016209">
    <property type="term" value="F:antioxidant activity"/>
    <property type="evidence" value="ECO:0007669"/>
    <property type="project" value="InterPro"/>
</dbReference>
<dbReference type="PANTHER" id="PTHR42852:SF17">
    <property type="entry name" value="THIOREDOXIN-LIKE PROTEIN HI_1115"/>
    <property type="match status" value="1"/>
</dbReference>
<dbReference type="InterPro" id="IPR000866">
    <property type="entry name" value="AhpC/TSA"/>
</dbReference>
<keyword evidence="1" id="KW-0676">Redox-active center</keyword>
<dbReference type="AlphaFoldDB" id="A0A1K1S528"/>
<dbReference type="PROSITE" id="PS51352">
    <property type="entry name" value="THIOREDOXIN_2"/>
    <property type="match status" value="1"/>
</dbReference>
<dbReference type="RefSeq" id="WP_072363695.1">
    <property type="nucleotide sequence ID" value="NZ_CP139972.1"/>
</dbReference>
<dbReference type="OrthoDB" id="634996at2"/>
<gene>
    <name evidence="3" type="ORF">SAMN05661012_04735</name>
    <name evidence="4" type="ORF">SR876_04000</name>
</gene>
<feature type="domain" description="Thioredoxin" evidence="2">
    <location>
        <begin position="332"/>
        <end position="481"/>
    </location>
</feature>
<dbReference type="Proteomes" id="UP000183788">
    <property type="component" value="Unassembled WGS sequence"/>
</dbReference>
<protein>
    <submittedName>
        <fullName evidence="3">Peroxiredoxin</fullName>
    </submittedName>
    <submittedName>
        <fullName evidence="4">TlpA disulfide reductase family protein</fullName>
    </submittedName>
</protein>
<reference evidence="4 6" key="2">
    <citation type="submission" date="2023-11" db="EMBL/GenBank/DDBJ databases">
        <title>MicrobeMod: A computational toolkit for identifying prokaryotic methylation and restriction-modification with nanopore sequencing.</title>
        <authorList>
            <person name="Crits-Christoph A."/>
            <person name="Kang S.C."/>
            <person name="Lee H."/>
            <person name="Ostrov N."/>
        </authorList>
    </citation>
    <scope>NUCLEOTIDE SEQUENCE [LARGE SCALE GENOMIC DNA]</scope>
    <source>
        <strain evidence="4 6">ATCC 23090</strain>
    </source>
</reference>
<evidence type="ECO:0000313" key="4">
    <source>
        <dbReference type="EMBL" id="WQG90646.1"/>
    </source>
</evidence>
<dbReference type="SUPFAM" id="SSF48452">
    <property type="entry name" value="TPR-like"/>
    <property type="match status" value="1"/>
</dbReference>
<keyword evidence="6" id="KW-1185">Reference proteome</keyword>
<dbReference type="Gene3D" id="3.40.30.10">
    <property type="entry name" value="Glutaredoxin"/>
    <property type="match status" value="1"/>
</dbReference>
<evidence type="ECO:0000256" key="1">
    <source>
        <dbReference type="ARBA" id="ARBA00023284"/>
    </source>
</evidence>
<dbReference type="InterPro" id="IPR011990">
    <property type="entry name" value="TPR-like_helical_dom_sf"/>
</dbReference>
<name>A0A1K1S528_9BACT</name>
<dbReference type="GO" id="GO:0006950">
    <property type="term" value="P:response to stress"/>
    <property type="evidence" value="ECO:0007669"/>
    <property type="project" value="UniProtKB-ARBA"/>
</dbReference>
<dbReference type="SUPFAM" id="SSF52833">
    <property type="entry name" value="Thioredoxin-like"/>
    <property type="match status" value="1"/>
</dbReference>
<dbReference type="InterPro" id="IPR036249">
    <property type="entry name" value="Thioredoxin-like_sf"/>
</dbReference>
<dbReference type="PANTHER" id="PTHR42852">
    <property type="entry name" value="THIOL:DISULFIDE INTERCHANGE PROTEIN DSBE"/>
    <property type="match status" value="1"/>
</dbReference>
<dbReference type="InterPro" id="IPR050553">
    <property type="entry name" value="Thioredoxin_ResA/DsbE_sf"/>
</dbReference>